<organism evidence="2 3">
    <name type="scientific">Culex pipiens pipiens</name>
    <name type="common">Northern house mosquito</name>
    <dbReference type="NCBI Taxonomy" id="38569"/>
    <lineage>
        <taxon>Eukaryota</taxon>
        <taxon>Metazoa</taxon>
        <taxon>Ecdysozoa</taxon>
        <taxon>Arthropoda</taxon>
        <taxon>Hexapoda</taxon>
        <taxon>Insecta</taxon>
        <taxon>Pterygota</taxon>
        <taxon>Neoptera</taxon>
        <taxon>Endopterygota</taxon>
        <taxon>Diptera</taxon>
        <taxon>Nematocera</taxon>
        <taxon>Culicoidea</taxon>
        <taxon>Culicidae</taxon>
        <taxon>Culicinae</taxon>
        <taxon>Culicini</taxon>
        <taxon>Culex</taxon>
        <taxon>Culex</taxon>
    </lineage>
</organism>
<reference evidence="2 3" key="1">
    <citation type="submission" date="2024-05" db="EMBL/GenBank/DDBJ databases">
        <title>Culex pipiens pipiens assembly and annotation.</title>
        <authorList>
            <person name="Alout H."/>
            <person name="Durand T."/>
        </authorList>
    </citation>
    <scope>NUCLEOTIDE SEQUENCE [LARGE SCALE GENOMIC DNA]</scope>
    <source>
        <strain evidence="2">HA-2024</strain>
        <tissue evidence="2">Whole body</tissue>
    </source>
</reference>
<protein>
    <submittedName>
        <fullName evidence="2">Uncharacterized protein</fullName>
    </submittedName>
</protein>
<proteinExistence type="predicted"/>
<evidence type="ECO:0000256" key="1">
    <source>
        <dbReference type="SAM" id="MobiDB-lite"/>
    </source>
</evidence>
<comment type="caution">
    <text evidence="2">The sequence shown here is derived from an EMBL/GenBank/DDBJ whole genome shotgun (WGS) entry which is preliminary data.</text>
</comment>
<name>A0ABD1D8I7_CULPP</name>
<evidence type="ECO:0000313" key="2">
    <source>
        <dbReference type="EMBL" id="KAL1395965.1"/>
    </source>
</evidence>
<feature type="region of interest" description="Disordered" evidence="1">
    <location>
        <begin position="27"/>
        <end position="48"/>
    </location>
</feature>
<gene>
    <name evidence="2" type="ORF">pipiens_020174</name>
</gene>
<feature type="compositionally biased region" description="Basic residues" evidence="1">
    <location>
        <begin position="27"/>
        <end position="36"/>
    </location>
</feature>
<feature type="non-terminal residue" evidence="2">
    <location>
        <position position="1"/>
    </location>
</feature>
<dbReference type="Proteomes" id="UP001562425">
    <property type="component" value="Unassembled WGS sequence"/>
</dbReference>
<evidence type="ECO:0000313" key="3">
    <source>
        <dbReference type="Proteomes" id="UP001562425"/>
    </source>
</evidence>
<dbReference type="AlphaFoldDB" id="A0ABD1D8I7"/>
<keyword evidence="3" id="KW-1185">Reference proteome</keyword>
<dbReference type="EMBL" id="JBEHCU010006900">
    <property type="protein sequence ID" value="KAL1395965.1"/>
    <property type="molecule type" value="Genomic_DNA"/>
</dbReference>
<sequence>RKRSGCKSSRTKRAWRLLERKHCELHRSRKEKKSFRKPKDANVIGTTA</sequence>
<feature type="non-terminal residue" evidence="2">
    <location>
        <position position="48"/>
    </location>
</feature>
<accession>A0ABD1D8I7</accession>